<dbReference type="GeneID" id="27717244"/>
<gene>
    <name evidence="2" type="ORF">Z520_11498</name>
</gene>
<dbReference type="Proteomes" id="UP000053411">
    <property type="component" value="Unassembled WGS sequence"/>
</dbReference>
<dbReference type="VEuPathDB" id="FungiDB:Z520_11498"/>
<dbReference type="OrthoDB" id="4161560at2759"/>
<feature type="region of interest" description="Disordered" evidence="1">
    <location>
        <begin position="15"/>
        <end position="34"/>
    </location>
</feature>
<sequence length="390" mass="43991">MIELFARLRRILMPRRSPSSASPSSPPCQDPSTAVEPEVVALPGLARLPPELLLQIIQYLPAESAAVVALISKYHHVALKQYVLPDLSDMAAQKRFLRLLEVDLAEYIACHYCDILYRWQASAPRYECPRRFPCGKYPTHTLGSGDVYCPQHYPSELPLEMVAAFLRGYERGPSYGPQLQELHRKCDATLPWHNLTPNVSRDTAARVVNGKLLLRTSYSLQVSLQQSLADQLDPLSFIGCRHSAGTLPALVMDAIDHLDSPSQAPRCSDYINCANCATDLRVAVSSTKGDQLVAHIITWQCFGGRDIEQEDYTVRKMFGDTFVRADERHAKSYRLALPSRNLELLYNEGLGDGGSLTDGLQQRYRCLHWWDWFYPKSTNARHVCRYKGPD</sequence>
<evidence type="ECO:0000256" key="1">
    <source>
        <dbReference type="SAM" id="MobiDB-lite"/>
    </source>
</evidence>
<evidence type="ECO:0008006" key="4">
    <source>
        <dbReference type="Google" id="ProtNLM"/>
    </source>
</evidence>
<proteinExistence type="predicted"/>
<protein>
    <recommendedName>
        <fullName evidence="4">F-box domain-containing protein</fullName>
    </recommendedName>
</protein>
<dbReference type="STRING" id="1442371.A0A0D2GTP1"/>
<dbReference type="EMBL" id="KN848100">
    <property type="protein sequence ID" value="KIX92835.1"/>
    <property type="molecule type" value="Genomic_DNA"/>
</dbReference>
<accession>A0A0D2GTP1</accession>
<evidence type="ECO:0000313" key="3">
    <source>
        <dbReference type="Proteomes" id="UP000053411"/>
    </source>
</evidence>
<dbReference type="RefSeq" id="XP_016626958.1">
    <property type="nucleotide sequence ID" value="XM_016781987.1"/>
</dbReference>
<evidence type="ECO:0000313" key="2">
    <source>
        <dbReference type="EMBL" id="KIX92835.1"/>
    </source>
</evidence>
<organism evidence="2 3">
    <name type="scientific">Fonsecaea multimorphosa CBS 102226</name>
    <dbReference type="NCBI Taxonomy" id="1442371"/>
    <lineage>
        <taxon>Eukaryota</taxon>
        <taxon>Fungi</taxon>
        <taxon>Dikarya</taxon>
        <taxon>Ascomycota</taxon>
        <taxon>Pezizomycotina</taxon>
        <taxon>Eurotiomycetes</taxon>
        <taxon>Chaetothyriomycetidae</taxon>
        <taxon>Chaetothyriales</taxon>
        <taxon>Herpotrichiellaceae</taxon>
        <taxon>Fonsecaea</taxon>
    </lineage>
</organism>
<reference evidence="2 3" key="1">
    <citation type="submission" date="2015-01" db="EMBL/GenBank/DDBJ databases">
        <title>The Genome Sequence of Fonsecaea multimorphosa CBS 102226.</title>
        <authorList>
            <consortium name="The Broad Institute Genomics Platform"/>
            <person name="Cuomo C."/>
            <person name="de Hoog S."/>
            <person name="Gorbushina A."/>
            <person name="Stielow B."/>
            <person name="Teixiera M."/>
            <person name="Abouelleil A."/>
            <person name="Chapman S.B."/>
            <person name="Priest M."/>
            <person name="Young S.K."/>
            <person name="Wortman J."/>
            <person name="Nusbaum C."/>
            <person name="Birren B."/>
        </authorList>
    </citation>
    <scope>NUCLEOTIDE SEQUENCE [LARGE SCALE GENOMIC DNA]</scope>
    <source>
        <strain evidence="2 3">CBS 102226</strain>
    </source>
</reference>
<dbReference type="AlphaFoldDB" id="A0A0D2GTP1"/>
<keyword evidence="3" id="KW-1185">Reference proteome</keyword>
<dbReference type="SUPFAM" id="SSF81383">
    <property type="entry name" value="F-box domain"/>
    <property type="match status" value="1"/>
</dbReference>
<name>A0A0D2GTP1_9EURO</name>
<dbReference type="InterPro" id="IPR036047">
    <property type="entry name" value="F-box-like_dom_sf"/>
</dbReference>